<dbReference type="PANTHER" id="PTHR30121">
    <property type="entry name" value="UNCHARACTERIZED PROTEIN YJGR-RELATED"/>
    <property type="match status" value="1"/>
</dbReference>
<organism evidence="5 6">
    <name type="scientific">Nonomuraea harbinensis</name>
    <dbReference type="NCBI Taxonomy" id="1286938"/>
    <lineage>
        <taxon>Bacteria</taxon>
        <taxon>Bacillati</taxon>
        <taxon>Actinomycetota</taxon>
        <taxon>Actinomycetes</taxon>
        <taxon>Streptosporangiales</taxon>
        <taxon>Streptosporangiaceae</taxon>
        <taxon>Nonomuraea</taxon>
    </lineage>
</organism>
<dbReference type="Proteomes" id="UP001596096">
    <property type="component" value="Unassembled WGS sequence"/>
</dbReference>
<dbReference type="RefSeq" id="WP_219544984.1">
    <property type="nucleotide sequence ID" value="NZ_JAHKRN010000012.1"/>
</dbReference>
<feature type="region of interest" description="Disordered" evidence="1">
    <location>
        <begin position="725"/>
        <end position="785"/>
    </location>
</feature>
<gene>
    <name evidence="5" type="ORF">ACFPUY_03435</name>
</gene>
<evidence type="ECO:0000313" key="6">
    <source>
        <dbReference type="Proteomes" id="UP001596096"/>
    </source>
</evidence>
<feature type="domain" description="TraD/TraG TraM recognition site" evidence="3">
    <location>
        <begin position="628"/>
        <end position="701"/>
    </location>
</feature>
<evidence type="ECO:0000256" key="1">
    <source>
        <dbReference type="SAM" id="MobiDB-lite"/>
    </source>
</evidence>
<feature type="domain" description="DUF8128" evidence="4">
    <location>
        <begin position="79"/>
        <end position="330"/>
    </location>
</feature>
<feature type="compositionally biased region" description="Low complexity" evidence="1">
    <location>
        <begin position="745"/>
        <end position="759"/>
    </location>
</feature>
<comment type="caution">
    <text evidence="5">The sequence shown here is derived from an EMBL/GenBank/DDBJ whole genome shotgun (WGS) entry which is preliminary data.</text>
</comment>
<protein>
    <submittedName>
        <fullName evidence="5">Type IV secretory system conjugative DNA transfer family protein</fullName>
    </submittedName>
</protein>
<feature type="compositionally biased region" description="Basic and acidic residues" evidence="1">
    <location>
        <begin position="772"/>
        <end position="785"/>
    </location>
</feature>
<dbReference type="Pfam" id="PF01935">
    <property type="entry name" value="DUF87"/>
    <property type="match status" value="1"/>
</dbReference>
<dbReference type="PANTHER" id="PTHR30121:SF11">
    <property type="entry name" value="AAA+ ATPASE DOMAIN-CONTAINING PROTEIN"/>
    <property type="match status" value="1"/>
</dbReference>
<evidence type="ECO:0000259" key="2">
    <source>
        <dbReference type="Pfam" id="PF01935"/>
    </source>
</evidence>
<dbReference type="EMBL" id="JBHSNW010000001">
    <property type="protein sequence ID" value="MFC5814119.1"/>
    <property type="molecule type" value="Genomic_DNA"/>
</dbReference>
<evidence type="ECO:0000313" key="5">
    <source>
        <dbReference type="EMBL" id="MFC5814119.1"/>
    </source>
</evidence>
<keyword evidence="6" id="KW-1185">Reference proteome</keyword>
<dbReference type="Pfam" id="PF12696">
    <property type="entry name" value="TraG-D_C"/>
    <property type="match status" value="1"/>
</dbReference>
<dbReference type="InterPro" id="IPR032689">
    <property type="entry name" value="TraG-D_C"/>
</dbReference>
<dbReference type="InterPro" id="IPR002789">
    <property type="entry name" value="HerA_central"/>
</dbReference>
<name>A0ABW1BLM3_9ACTN</name>
<sequence>MIPDLSDPALGGVLIGGCAIALVTARAVLWRWRNARFARNAWLVEIAVPPQVEPGSATAWWSQVMGLIAPCWKRVLFGQPHLSWEYVADASSVRVQLWVPGVVPPGLVEKAIRSAWPGAAVNTRPAEPPTPRGVTTSRGRLVLARPDHYPLTTTHGNDPMRALLGALSGLRQGEHAAVQILARPVTGRRLSAAHRAASGLRNGTSGSLRSDVFDLITPGALGRARPGELARMFPERAEEIRAILAKAGQSRFAVQISYRVTSDRADARGRLRGRAHEIAATFALYASGHQYLRRLRGLDLPSRMSNRRMNTGYLLAVNELAAIAHLPYDQAAPGIARAGARPVPPSPDVPASGQDVRILGDAETGHPRPVGVTVAAARQHLHILGQTGVGKSTFLANLILTDAHAGRGALVIDPKGDLIDDVLDRLPERAIKRTVLFDPAEPGNPPCFNVLAGPDPAFAVDSIVAIFHRCFASSWGPRLDDLMRSACLTLVHTQRHRATLADVPKLLTDTPFRARIVGQLSDELLRGFWSAYDELSPAARASVISPVMNKLRAVLLRPFVRDALSGGTSTFDLARTLDSGGLVLARLPKGVLGEDAARLFGSLLLAHTWQAITPRVRLPENERRDAAAYIDEAQNFLNMPISVSDLLAEARAYRFSLTLAHQHLSQLPKDLREAVSADARNKVYFTASPEDAHDLARHVGPVLTAHDLSHLGAYQAAGRVITGKGGPSQAFTFRTRPLPDPVPGRQEAVRAASRAAYARPETPAVSKSKVRIPSDPRRAHRESTR</sequence>
<evidence type="ECO:0000259" key="3">
    <source>
        <dbReference type="Pfam" id="PF12696"/>
    </source>
</evidence>
<accession>A0ABW1BLM3</accession>
<dbReference type="CDD" id="cd01127">
    <property type="entry name" value="TrwB_TraG_TraD_VirD4"/>
    <property type="match status" value="1"/>
</dbReference>
<dbReference type="Pfam" id="PF26449">
    <property type="entry name" value="DUF8128"/>
    <property type="match status" value="1"/>
</dbReference>
<dbReference type="InterPro" id="IPR058441">
    <property type="entry name" value="DUF8128"/>
</dbReference>
<reference evidence="6" key="1">
    <citation type="journal article" date="2019" name="Int. J. Syst. Evol. Microbiol.">
        <title>The Global Catalogue of Microorganisms (GCM) 10K type strain sequencing project: providing services to taxonomists for standard genome sequencing and annotation.</title>
        <authorList>
            <consortium name="The Broad Institute Genomics Platform"/>
            <consortium name="The Broad Institute Genome Sequencing Center for Infectious Disease"/>
            <person name="Wu L."/>
            <person name="Ma J."/>
        </authorList>
    </citation>
    <scope>NUCLEOTIDE SEQUENCE [LARGE SCALE GENOMIC DNA]</scope>
    <source>
        <strain evidence="6">CGMCC 4.7106</strain>
    </source>
</reference>
<feature type="domain" description="Helicase HerA central" evidence="2">
    <location>
        <begin position="369"/>
        <end position="417"/>
    </location>
</feature>
<evidence type="ECO:0000259" key="4">
    <source>
        <dbReference type="Pfam" id="PF26449"/>
    </source>
</evidence>
<dbReference type="InterPro" id="IPR051162">
    <property type="entry name" value="T4SS_component"/>
</dbReference>
<proteinExistence type="predicted"/>